<accession>A0ABD5V513</accession>
<dbReference type="SUPFAM" id="SSF52172">
    <property type="entry name" value="CheY-like"/>
    <property type="match status" value="1"/>
</dbReference>
<dbReference type="PANTHER" id="PTHR34236">
    <property type="entry name" value="DIMETHYL SULFOXIDE REDUCTASE TRANSCRIPTIONAL ACTIVATOR"/>
    <property type="match status" value="1"/>
</dbReference>
<dbReference type="RefSeq" id="WP_340604451.1">
    <property type="nucleotide sequence ID" value="NZ_JBBMXV010000003.1"/>
</dbReference>
<dbReference type="PROSITE" id="PS50110">
    <property type="entry name" value="RESPONSE_REGULATORY"/>
    <property type="match status" value="1"/>
</dbReference>
<dbReference type="Pfam" id="PF08448">
    <property type="entry name" value="PAS_4"/>
    <property type="match status" value="1"/>
</dbReference>
<dbReference type="InterPro" id="IPR007050">
    <property type="entry name" value="HTH_bacterioopsin"/>
</dbReference>
<sequence length="930" mass="103626">MTGSIPVLYVEPDPAAVDTVVTAVSEEYPELSITAVGSAAEARDRLADGPVGCVVSAYDLPDANGLELLEAVGSEHRDLPTVLVAGRDDGVLAREALSAGVSDYLRRSDPIEPALLVRRIEGVVPDSDTPVERSGAHVEALTHAASDVIVTVDEAGTIRFVNEAVEDVFGYRPEELVGEPVTTLVSDVDTDRYLDDLREYLRTDGEADWGHTELTGCRKDDSTVPLELSFGRFEYDGRRFITGIARDISEHRRLRSELDELIGRVTDAFYGLDSEWRFTYLNERADELINPEGKELIGETVWEQFPGALDTGFEEQYRRAMETQTPVAFEEHYPEPLDSWFEVRAYPSETGLSVYFQDIDDRKRRERQLETLNEVSQELTTAETIEGVDRIAIEAVDETLSLPIASIKVYNSETGYLEPVGGDWDSPAVGRRLFESRRTVPWQVFASGEPAVYDDLNATDLPAEETPLRSAIVLPLGKHGVLIAGSDEPDAISEDDVALAEILAANTTSALDRVDRERALREQTERLEEQNTALERVQRLNAVIRGIVQELTHASTHETAMQAVCDRLADSEPYRFVWIGIHDPATDEITPEAFGGVEEGYLDEITVTADESSTGMGPAGRAFRSHEPSVQNDLYTDPPFEPWRQAALERGYRSSISIPIVHRDTIYGVLNLYAEEANAFNGTERDALGELGETIGYALNALDRKRDLVSDRSLDLEFRLHDPADPLLALLAEHDYTIEFENTVHRADDSLQAFVAIDEADPETVSGFEREVDDIEESRFVREQDGAYLFAWTLAPSSFFPSLVDQGVLPRLLAADADGGRAVVRISRTAAVRSVIDRFEARYDEVELIAQRERDEPITTQREFETEFKDLLTDRQEEILRLATVSGFFEWPRATTAQQIADMIGVSQPTVSRHLRAGERTLFDLLFEGD</sequence>
<feature type="domain" description="PAS" evidence="8">
    <location>
        <begin position="254"/>
        <end position="324"/>
    </location>
</feature>
<reference evidence="9 10" key="1">
    <citation type="journal article" date="2019" name="Int. J. Syst. Evol. Microbiol.">
        <title>The Global Catalogue of Microorganisms (GCM) 10K type strain sequencing project: providing services to taxonomists for standard genome sequencing and annotation.</title>
        <authorList>
            <consortium name="The Broad Institute Genomics Platform"/>
            <consortium name="The Broad Institute Genome Sequencing Center for Infectious Disease"/>
            <person name="Wu L."/>
            <person name="Ma J."/>
        </authorList>
    </citation>
    <scope>NUCLEOTIDE SEQUENCE [LARGE SCALE GENOMIC DNA]</scope>
    <source>
        <strain evidence="9 10">CGMCC 1.3240</strain>
    </source>
</reference>
<comment type="caution">
    <text evidence="9">The sequence shown here is derived from an EMBL/GenBank/DDBJ whole genome shotgun (WGS) entry which is preliminary data.</text>
</comment>
<dbReference type="Gene3D" id="3.30.450.20">
    <property type="entry name" value="PAS domain"/>
    <property type="match status" value="2"/>
</dbReference>
<dbReference type="InterPro" id="IPR029016">
    <property type="entry name" value="GAF-like_dom_sf"/>
</dbReference>
<evidence type="ECO:0000256" key="5">
    <source>
        <dbReference type="PROSITE-ProRule" id="PRU00169"/>
    </source>
</evidence>
<dbReference type="InterPro" id="IPR013656">
    <property type="entry name" value="PAS_4"/>
</dbReference>
<dbReference type="Pfam" id="PF13185">
    <property type="entry name" value="GAF_2"/>
    <property type="match status" value="2"/>
</dbReference>
<keyword evidence="10" id="KW-1185">Reference proteome</keyword>
<evidence type="ECO:0000256" key="3">
    <source>
        <dbReference type="ARBA" id="ARBA00023015"/>
    </source>
</evidence>
<dbReference type="InterPro" id="IPR031803">
    <property type="entry name" value="BAT_GAF/HTH-assoc"/>
</dbReference>
<dbReference type="CDD" id="cd00156">
    <property type="entry name" value="REC"/>
    <property type="match status" value="1"/>
</dbReference>
<keyword evidence="4" id="KW-0804">Transcription</keyword>
<dbReference type="CDD" id="cd00130">
    <property type="entry name" value="PAS"/>
    <property type="match status" value="2"/>
</dbReference>
<dbReference type="AlphaFoldDB" id="A0ABD5V513"/>
<dbReference type="InterPro" id="IPR011006">
    <property type="entry name" value="CheY-like_superfamily"/>
</dbReference>
<evidence type="ECO:0000256" key="1">
    <source>
        <dbReference type="ARBA" id="ARBA00022679"/>
    </source>
</evidence>
<evidence type="ECO:0000256" key="2">
    <source>
        <dbReference type="ARBA" id="ARBA00022777"/>
    </source>
</evidence>
<dbReference type="InterPro" id="IPR000014">
    <property type="entry name" value="PAS"/>
</dbReference>
<dbReference type="Pfam" id="PF00072">
    <property type="entry name" value="Response_reg"/>
    <property type="match status" value="1"/>
</dbReference>
<evidence type="ECO:0000256" key="4">
    <source>
        <dbReference type="ARBA" id="ARBA00023163"/>
    </source>
</evidence>
<dbReference type="SMART" id="SM00065">
    <property type="entry name" value="GAF"/>
    <property type="match status" value="2"/>
</dbReference>
<dbReference type="PANTHER" id="PTHR34236:SF1">
    <property type="entry name" value="DIMETHYL SULFOXIDE REDUCTASE TRANSCRIPTIONAL ACTIVATOR"/>
    <property type="match status" value="1"/>
</dbReference>
<feature type="domain" description="Response regulatory" evidence="7">
    <location>
        <begin position="6"/>
        <end position="122"/>
    </location>
</feature>
<keyword evidence="3" id="KW-0805">Transcription regulation</keyword>
<keyword evidence="2" id="KW-0418">Kinase</keyword>
<dbReference type="SUPFAM" id="SSF55785">
    <property type="entry name" value="PYP-like sensor domain (PAS domain)"/>
    <property type="match status" value="2"/>
</dbReference>
<evidence type="ECO:0000256" key="6">
    <source>
        <dbReference type="SAM" id="MobiDB-lite"/>
    </source>
</evidence>
<protein>
    <submittedName>
        <fullName evidence="9">Bacterio-opsin activator domain-containing protein</fullName>
    </submittedName>
</protein>
<dbReference type="InterPro" id="IPR003018">
    <property type="entry name" value="GAF"/>
</dbReference>
<dbReference type="EMBL" id="JBHSXQ010000003">
    <property type="protein sequence ID" value="MFC6905921.1"/>
    <property type="molecule type" value="Genomic_DNA"/>
</dbReference>
<dbReference type="InterPro" id="IPR035965">
    <property type="entry name" value="PAS-like_dom_sf"/>
</dbReference>
<dbReference type="Pfam" id="PF15915">
    <property type="entry name" value="BAT"/>
    <property type="match status" value="1"/>
</dbReference>
<dbReference type="Gene3D" id="1.10.10.10">
    <property type="entry name" value="Winged helix-like DNA-binding domain superfamily/Winged helix DNA-binding domain"/>
    <property type="match status" value="1"/>
</dbReference>
<dbReference type="SMART" id="SM00448">
    <property type="entry name" value="REC"/>
    <property type="match status" value="1"/>
</dbReference>
<evidence type="ECO:0000313" key="9">
    <source>
        <dbReference type="EMBL" id="MFC6905921.1"/>
    </source>
</evidence>
<name>A0ABD5V513_9EURY</name>
<dbReference type="Proteomes" id="UP001596312">
    <property type="component" value="Unassembled WGS sequence"/>
</dbReference>
<dbReference type="InterPro" id="IPR036388">
    <property type="entry name" value="WH-like_DNA-bd_sf"/>
</dbReference>
<dbReference type="SUPFAM" id="SSF55781">
    <property type="entry name" value="GAF domain-like"/>
    <property type="match status" value="2"/>
</dbReference>
<organism evidence="9 10">
    <name type="scientific">Halalkalicoccus tibetensis</name>
    <dbReference type="NCBI Taxonomy" id="175632"/>
    <lineage>
        <taxon>Archaea</taxon>
        <taxon>Methanobacteriati</taxon>
        <taxon>Methanobacteriota</taxon>
        <taxon>Stenosarchaea group</taxon>
        <taxon>Halobacteria</taxon>
        <taxon>Halobacteriales</taxon>
        <taxon>Halococcaceae</taxon>
        <taxon>Halalkalicoccus</taxon>
    </lineage>
</organism>
<dbReference type="Pfam" id="PF04967">
    <property type="entry name" value="HTH_10"/>
    <property type="match status" value="1"/>
</dbReference>
<dbReference type="PROSITE" id="PS50112">
    <property type="entry name" value="PAS"/>
    <property type="match status" value="2"/>
</dbReference>
<dbReference type="Gene3D" id="3.30.450.40">
    <property type="match status" value="2"/>
</dbReference>
<dbReference type="Gene3D" id="3.40.50.2300">
    <property type="match status" value="1"/>
</dbReference>
<dbReference type="InterPro" id="IPR013324">
    <property type="entry name" value="RNA_pol_sigma_r3/r4-like"/>
</dbReference>
<evidence type="ECO:0000259" key="8">
    <source>
        <dbReference type="PROSITE" id="PS50112"/>
    </source>
</evidence>
<dbReference type="SMART" id="SM00091">
    <property type="entry name" value="PAS"/>
    <property type="match status" value="2"/>
</dbReference>
<dbReference type="Pfam" id="PF13426">
    <property type="entry name" value="PAS_9"/>
    <property type="match status" value="1"/>
</dbReference>
<dbReference type="InterPro" id="IPR001789">
    <property type="entry name" value="Sig_transdc_resp-reg_receiver"/>
</dbReference>
<dbReference type="GO" id="GO:0016301">
    <property type="term" value="F:kinase activity"/>
    <property type="evidence" value="ECO:0007669"/>
    <property type="project" value="UniProtKB-KW"/>
</dbReference>
<feature type="region of interest" description="Disordered" evidence="6">
    <location>
        <begin position="611"/>
        <end position="636"/>
    </location>
</feature>
<dbReference type="SUPFAM" id="SSF88659">
    <property type="entry name" value="Sigma3 and sigma4 domains of RNA polymerase sigma factors"/>
    <property type="match status" value="1"/>
</dbReference>
<evidence type="ECO:0000259" key="7">
    <source>
        <dbReference type="PROSITE" id="PS50110"/>
    </source>
</evidence>
<comment type="caution">
    <text evidence="5">Lacks conserved residue(s) required for the propagation of feature annotation.</text>
</comment>
<dbReference type="NCBIfam" id="TIGR00229">
    <property type="entry name" value="sensory_box"/>
    <property type="match status" value="1"/>
</dbReference>
<evidence type="ECO:0000313" key="10">
    <source>
        <dbReference type="Proteomes" id="UP001596312"/>
    </source>
</evidence>
<proteinExistence type="predicted"/>
<feature type="domain" description="PAS" evidence="8">
    <location>
        <begin position="134"/>
        <end position="204"/>
    </location>
</feature>
<gene>
    <name evidence="9" type="ORF">ACFQGH_12035</name>
</gene>
<keyword evidence="1" id="KW-0808">Transferase</keyword>